<evidence type="ECO:0000256" key="1">
    <source>
        <dbReference type="ARBA" id="ARBA00004123"/>
    </source>
</evidence>
<dbReference type="AlphaFoldDB" id="A0A3G2S8Y6"/>
<dbReference type="InterPro" id="IPR029479">
    <property type="entry name" value="Nitroreductase"/>
</dbReference>
<keyword evidence="6" id="KW-0539">Nucleus</keyword>
<dbReference type="InterPro" id="IPR000415">
    <property type="entry name" value="Nitroreductase-like"/>
</dbReference>
<dbReference type="GO" id="GO:0005737">
    <property type="term" value="C:cytoplasm"/>
    <property type="evidence" value="ECO:0007669"/>
    <property type="project" value="UniProtKB-SubCell"/>
</dbReference>
<evidence type="ECO:0000256" key="4">
    <source>
        <dbReference type="ARBA" id="ARBA00022490"/>
    </source>
</evidence>
<reference evidence="8 9" key="1">
    <citation type="submission" date="2018-10" db="EMBL/GenBank/DDBJ databases">
        <title>Complete genome sequence of Malassezia restricta CBS 7877.</title>
        <authorList>
            <person name="Morand S.C."/>
            <person name="Bertignac M."/>
            <person name="Iltis A."/>
            <person name="Kolder I."/>
            <person name="Pirovano W."/>
            <person name="Jourdain R."/>
            <person name="Clavaud C."/>
        </authorList>
    </citation>
    <scope>NUCLEOTIDE SEQUENCE [LARGE SCALE GENOMIC DNA]</scope>
    <source>
        <strain evidence="8 9">CBS 7877</strain>
    </source>
</reference>
<evidence type="ECO:0000256" key="3">
    <source>
        <dbReference type="ARBA" id="ARBA00007118"/>
    </source>
</evidence>
<dbReference type="GO" id="GO:0016491">
    <property type="term" value="F:oxidoreductase activity"/>
    <property type="evidence" value="ECO:0007669"/>
    <property type="project" value="UniProtKB-KW"/>
</dbReference>
<sequence length="208" mass="23517">MASTTSSKEFLQVIQNRRTIYELSKKPILADDALVQYIRQLVKEAPSSFNVQSSRVVVLLGDQHSKYWNEIVPRAVSASVSDEALETMRPKLQNFAKAYGTILFFEDEKLIKTQQEQFPMFASGFPTWSLHASGMAQIYTWSGLEAVGYGANLQHYGNLTGEMLKKEYSLPESYQIQSEMVFGYPEGLAQEKAYNPDHERVIAYGHSA</sequence>
<dbReference type="GO" id="GO:0005634">
    <property type="term" value="C:nucleus"/>
    <property type="evidence" value="ECO:0007669"/>
    <property type="project" value="UniProtKB-SubCell"/>
</dbReference>
<comment type="subcellular location">
    <subcellularLocation>
        <location evidence="2">Cytoplasm</location>
    </subcellularLocation>
    <subcellularLocation>
        <location evidence="1">Nucleus</location>
    </subcellularLocation>
</comment>
<accession>A0A3G2S8Y6</accession>
<dbReference type="PANTHER" id="PTHR43035:SF1">
    <property type="entry name" value="FATTY ACID REPRESSION MUTANT PROTEIN 2-RELATED"/>
    <property type="match status" value="1"/>
</dbReference>
<protein>
    <submittedName>
        <fullName evidence="8">Fatty acid repression mutant protein 2</fullName>
    </submittedName>
</protein>
<gene>
    <name evidence="8" type="primary">FRM2</name>
    <name evidence="8" type="ORF">DNF11_2759</name>
</gene>
<dbReference type="CDD" id="cd02140">
    <property type="entry name" value="Frm2-like"/>
    <property type="match status" value="1"/>
</dbReference>
<feature type="domain" description="Nitroreductase" evidence="7">
    <location>
        <begin position="14"/>
        <end position="184"/>
    </location>
</feature>
<name>A0A3G2S8Y6_MALR7</name>
<keyword evidence="9" id="KW-1185">Reference proteome</keyword>
<evidence type="ECO:0000256" key="6">
    <source>
        <dbReference type="ARBA" id="ARBA00023242"/>
    </source>
</evidence>
<proteinExistence type="inferred from homology"/>
<comment type="similarity">
    <text evidence="3">Belongs to the nitroreductase family.</text>
</comment>
<evidence type="ECO:0000313" key="8">
    <source>
        <dbReference type="EMBL" id="AYO43709.1"/>
    </source>
</evidence>
<dbReference type="Gene3D" id="3.40.109.10">
    <property type="entry name" value="NADH Oxidase"/>
    <property type="match status" value="1"/>
</dbReference>
<evidence type="ECO:0000259" key="7">
    <source>
        <dbReference type="Pfam" id="PF00881"/>
    </source>
</evidence>
<dbReference type="VEuPathDB" id="FungiDB:DNF11_2759"/>
<evidence type="ECO:0000256" key="2">
    <source>
        <dbReference type="ARBA" id="ARBA00004496"/>
    </source>
</evidence>
<dbReference type="EMBL" id="CP033152">
    <property type="protein sequence ID" value="AYO43709.1"/>
    <property type="molecule type" value="Genomic_DNA"/>
</dbReference>
<dbReference type="InterPro" id="IPR033877">
    <property type="entry name" value="Frm2/Hbn1"/>
</dbReference>
<dbReference type="Pfam" id="PF00881">
    <property type="entry name" value="Nitroreductase"/>
    <property type="match status" value="1"/>
</dbReference>
<dbReference type="Proteomes" id="UP000269793">
    <property type="component" value="Chromosome V"/>
</dbReference>
<organism evidence="8 9">
    <name type="scientific">Malassezia restricta (strain ATCC 96810 / NBRC 103918 / CBS 7877)</name>
    <name type="common">Seborrheic dermatitis infection agent</name>
    <dbReference type="NCBI Taxonomy" id="425264"/>
    <lineage>
        <taxon>Eukaryota</taxon>
        <taxon>Fungi</taxon>
        <taxon>Dikarya</taxon>
        <taxon>Basidiomycota</taxon>
        <taxon>Ustilaginomycotina</taxon>
        <taxon>Malasseziomycetes</taxon>
        <taxon>Malasseziales</taxon>
        <taxon>Malasseziaceae</taxon>
        <taxon>Malassezia</taxon>
    </lineage>
</organism>
<dbReference type="OrthoDB" id="2138173at2759"/>
<dbReference type="FunFam" id="3.40.109.10:FF:000001">
    <property type="entry name" value="Nitroreductase family"/>
    <property type="match status" value="1"/>
</dbReference>
<dbReference type="SUPFAM" id="SSF55469">
    <property type="entry name" value="FMN-dependent nitroreductase-like"/>
    <property type="match status" value="1"/>
</dbReference>
<evidence type="ECO:0000313" key="9">
    <source>
        <dbReference type="Proteomes" id="UP000269793"/>
    </source>
</evidence>
<dbReference type="STRING" id="425264.A0A3G2S8Y6"/>
<evidence type="ECO:0000256" key="5">
    <source>
        <dbReference type="ARBA" id="ARBA00023002"/>
    </source>
</evidence>
<dbReference type="GO" id="GO:0034599">
    <property type="term" value="P:cellular response to oxidative stress"/>
    <property type="evidence" value="ECO:0007669"/>
    <property type="project" value="InterPro"/>
</dbReference>
<dbReference type="PANTHER" id="PTHR43035">
    <property type="entry name" value="FATTY ACID REPRESSION MUTANT PROTEIN 2-RELATED"/>
    <property type="match status" value="1"/>
</dbReference>
<keyword evidence="4" id="KW-0963">Cytoplasm</keyword>
<keyword evidence="5" id="KW-0560">Oxidoreductase</keyword>